<evidence type="ECO:0000313" key="2">
    <source>
        <dbReference type="Proteomes" id="UP000249467"/>
    </source>
</evidence>
<evidence type="ECO:0000313" key="1">
    <source>
        <dbReference type="EMBL" id="PZO40653.1"/>
    </source>
</evidence>
<accession>A0A2W4W695</accession>
<protein>
    <submittedName>
        <fullName evidence="1">Uncharacterized protein</fullName>
    </submittedName>
</protein>
<proteinExistence type="predicted"/>
<dbReference type="EMBL" id="QBML01000014">
    <property type="protein sequence ID" value="PZO40653.1"/>
    <property type="molecule type" value="Genomic_DNA"/>
</dbReference>
<reference evidence="1 2" key="2">
    <citation type="submission" date="2018-06" db="EMBL/GenBank/DDBJ databases">
        <title>Metagenomic assembly of (sub)arctic Cyanobacteria and their associated microbiome from non-axenic cultures.</title>
        <authorList>
            <person name="Baurain D."/>
        </authorList>
    </citation>
    <scope>NUCLEOTIDE SEQUENCE [LARGE SCALE GENOMIC DNA]</scope>
    <source>
        <strain evidence="1">ULC066bin1</strain>
    </source>
</reference>
<comment type="caution">
    <text evidence="1">The sequence shown here is derived from an EMBL/GenBank/DDBJ whole genome shotgun (WGS) entry which is preliminary data.</text>
</comment>
<dbReference type="AlphaFoldDB" id="A0A2W4W695"/>
<name>A0A2W4W695_9CYAN</name>
<sequence>MISQMMVKPSSWVSTGIVMAKVRDRYLFKFSETLQNRLDDLNELLKGNGLNEEEKAELAGILELDRIFTLLNTKIISES</sequence>
<gene>
    <name evidence="1" type="ORF">DCF19_12275</name>
</gene>
<reference evidence="1 2" key="1">
    <citation type="submission" date="2018-04" db="EMBL/GenBank/DDBJ databases">
        <authorList>
            <person name="Go L.Y."/>
            <person name="Mitchell J.A."/>
        </authorList>
    </citation>
    <scope>NUCLEOTIDE SEQUENCE [LARGE SCALE GENOMIC DNA]</scope>
    <source>
        <strain evidence="1">ULC066bin1</strain>
    </source>
</reference>
<dbReference type="Proteomes" id="UP000249467">
    <property type="component" value="Unassembled WGS sequence"/>
</dbReference>
<organism evidence="1 2">
    <name type="scientific">Pseudanabaena frigida</name>
    <dbReference type="NCBI Taxonomy" id="945775"/>
    <lineage>
        <taxon>Bacteria</taxon>
        <taxon>Bacillati</taxon>
        <taxon>Cyanobacteriota</taxon>
        <taxon>Cyanophyceae</taxon>
        <taxon>Pseudanabaenales</taxon>
        <taxon>Pseudanabaenaceae</taxon>
        <taxon>Pseudanabaena</taxon>
    </lineage>
</organism>